<sequence>MISATASPAPVLSCAPALVLPGDHAAIRTVTDDDRSLLVAPGGTVAEVVAGQLTPLGYAVSRPEGPLHASLRGDVVAVVESDGLRCRNATTGVALWRRTGMIEEVAFTLDASLLWAVERVAPEHIRLLCLATADGAVVAEQDMMDPFFGSTTRLVAPRVTSTPDSEQMVLELGGGQDGIGSWLLTRVNGDVASTELFPRQERVVTAWSPSGRRALAWDNTEQRYLACDWAGVSPEVTAVGDDDTFDAHEGVGYWETFLTEDLALVQSGDDRLWAFVVDSLRLGPELELDGFPPFPSRRIFGGSSEALMAPFKTVRRCGGQLVLTTWAPLGTEPTTVVVAVATVRKAIAEQGA</sequence>
<protein>
    <submittedName>
        <fullName evidence="1">Uncharacterized protein</fullName>
    </submittedName>
</protein>
<dbReference type="RefSeq" id="WP_125228093.1">
    <property type="nucleotide sequence ID" value="NZ_RQYT01000018.1"/>
</dbReference>
<name>A0A3P1WRU5_9ACTN</name>
<evidence type="ECO:0000313" key="2">
    <source>
        <dbReference type="Proteomes" id="UP000280935"/>
    </source>
</evidence>
<dbReference type="OrthoDB" id="4483409at2"/>
<organism evidence="1 2">
    <name type="scientific">Arachnia propionica</name>
    <dbReference type="NCBI Taxonomy" id="1750"/>
    <lineage>
        <taxon>Bacteria</taxon>
        <taxon>Bacillati</taxon>
        <taxon>Actinomycetota</taxon>
        <taxon>Actinomycetes</taxon>
        <taxon>Propionibacteriales</taxon>
        <taxon>Propionibacteriaceae</taxon>
        <taxon>Arachnia</taxon>
    </lineage>
</organism>
<gene>
    <name evidence="1" type="ORF">EII35_08790</name>
</gene>
<comment type="caution">
    <text evidence="1">The sequence shown here is derived from an EMBL/GenBank/DDBJ whole genome shotgun (WGS) entry which is preliminary data.</text>
</comment>
<reference evidence="1 2" key="1">
    <citation type="submission" date="2018-11" db="EMBL/GenBank/DDBJ databases">
        <title>Genomes From Bacteria Associated with the Canine Oral Cavity: a Test Case for Automated Genome-Based Taxonomic Assignment.</title>
        <authorList>
            <person name="Coil D.A."/>
            <person name="Jospin G."/>
            <person name="Darling A.E."/>
            <person name="Wallis C."/>
            <person name="Davis I.J."/>
            <person name="Harris S."/>
            <person name="Eisen J.A."/>
            <person name="Holcombe L.J."/>
            <person name="O'Flynn C."/>
        </authorList>
    </citation>
    <scope>NUCLEOTIDE SEQUENCE [LARGE SCALE GENOMIC DNA]</scope>
    <source>
        <strain evidence="1 2">OH2822_COT-296</strain>
    </source>
</reference>
<proteinExistence type="predicted"/>
<dbReference type="AlphaFoldDB" id="A0A3P1WRU5"/>
<dbReference type="Proteomes" id="UP000280935">
    <property type="component" value="Unassembled WGS sequence"/>
</dbReference>
<accession>A0A3P1WRU5</accession>
<evidence type="ECO:0000313" key="1">
    <source>
        <dbReference type="EMBL" id="RRD49349.1"/>
    </source>
</evidence>
<dbReference type="EMBL" id="RQYT01000018">
    <property type="protein sequence ID" value="RRD49349.1"/>
    <property type="molecule type" value="Genomic_DNA"/>
</dbReference>